<evidence type="ECO:0000313" key="3">
    <source>
        <dbReference type="Proteomes" id="UP001273166"/>
    </source>
</evidence>
<evidence type="ECO:0000256" key="1">
    <source>
        <dbReference type="SAM" id="MobiDB-lite"/>
    </source>
</evidence>
<comment type="caution">
    <text evidence="2">The sequence shown here is derived from an EMBL/GenBank/DDBJ whole genome shotgun (WGS) entry which is preliminary data.</text>
</comment>
<keyword evidence="3" id="KW-1185">Reference proteome</keyword>
<reference evidence="2" key="1">
    <citation type="journal article" date="2023" name="Mol. Phylogenet. Evol.">
        <title>Genome-scale phylogeny and comparative genomics of the fungal order Sordariales.</title>
        <authorList>
            <person name="Hensen N."/>
            <person name="Bonometti L."/>
            <person name="Westerberg I."/>
            <person name="Brannstrom I.O."/>
            <person name="Guillou S."/>
            <person name="Cros-Aarteil S."/>
            <person name="Calhoun S."/>
            <person name="Haridas S."/>
            <person name="Kuo A."/>
            <person name="Mondo S."/>
            <person name="Pangilinan J."/>
            <person name="Riley R."/>
            <person name="LaButti K."/>
            <person name="Andreopoulos B."/>
            <person name="Lipzen A."/>
            <person name="Chen C."/>
            <person name="Yan M."/>
            <person name="Daum C."/>
            <person name="Ng V."/>
            <person name="Clum A."/>
            <person name="Steindorff A."/>
            <person name="Ohm R.A."/>
            <person name="Martin F."/>
            <person name="Silar P."/>
            <person name="Natvig D.O."/>
            <person name="Lalanne C."/>
            <person name="Gautier V."/>
            <person name="Ament-Velasquez S.L."/>
            <person name="Kruys A."/>
            <person name="Hutchinson M.I."/>
            <person name="Powell A.J."/>
            <person name="Barry K."/>
            <person name="Miller A.N."/>
            <person name="Grigoriev I.V."/>
            <person name="Debuchy R."/>
            <person name="Gladieux P."/>
            <person name="Hiltunen Thoren M."/>
            <person name="Johannesson H."/>
        </authorList>
    </citation>
    <scope>NUCLEOTIDE SEQUENCE</scope>
    <source>
        <strain evidence="2">CBS 333.67</strain>
    </source>
</reference>
<name>A0AAJ0M4G8_9PEZI</name>
<organism evidence="2 3">
    <name type="scientific">Chaetomium strumarium</name>
    <dbReference type="NCBI Taxonomy" id="1170767"/>
    <lineage>
        <taxon>Eukaryota</taxon>
        <taxon>Fungi</taxon>
        <taxon>Dikarya</taxon>
        <taxon>Ascomycota</taxon>
        <taxon>Pezizomycotina</taxon>
        <taxon>Sordariomycetes</taxon>
        <taxon>Sordariomycetidae</taxon>
        <taxon>Sordariales</taxon>
        <taxon>Chaetomiaceae</taxon>
        <taxon>Chaetomium</taxon>
    </lineage>
</organism>
<dbReference type="GeneID" id="87880388"/>
<feature type="compositionally biased region" description="Basic residues" evidence="1">
    <location>
        <begin position="198"/>
        <end position="208"/>
    </location>
</feature>
<dbReference type="AlphaFoldDB" id="A0AAJ0M4G8"/>
<accession>A0AAJ0M4G8</accession>
<feature type="region of interest" description="Disordered" evidence="1">
    <location>
        <begin position="135"/>
        <end position="208"/>
    </location>
</feature>
<sequence length="208" mass="22482">MGELARKTLGNLPPLNGSLRVGHPSPVRLHHEAYLVQSQGVSLCRCLTLSCRFSASNGGHLQGIVGLARGKVKCLGVSVGAVPVWLAGLADDPVFRTAASTRFGVFGPTYSVPPPAYTPHRELVIEMRGCRKLGTGEHLPRKINNRQPGEPGQIERVRLPNSIKSGPKISRPDPDSEKGRPQPALRRNAPDSVTQNKAKQKRQTTGRL</sequence>
<reference evidence="2" key="2">
    <citation type="submission" date="2023-06" db="EMBL/GenBank/DDBJ databases">
        <authorList>
            <consortium name="Lawrence Berkeley National Laboratory"/>
            <person name="Mondo S.J."/>
            <person name="Hensen N."/>
            <person name="Bonometti L."/>
            <person name="Westerberg I."/>
            <person name="Brannstrom I.O."/>
            <person name="Guillou S."/>
            <person name="Cros-Aarteil S."/>
            <person name="Calhoun S."/>
            <person name="Haridas S."/>
            <person name="Kuo A."/>
            <person name="Pangilinan J."/>
            <person name="Riley R."/>
            <person name="Labutti K."/>
            <person name="Andreopoulos B."/>
            <person name="Lipzen A."/>
            <person name="Chen C."/>
            <person name="Yanf M."/>
            <person name="Daum C."/>
            <person name="Ng V."/>
            <person name="Clum A."/>
            <person name="Steindorff A."/>
            <person name="Ohm R."/>
            <person name="Martin F."/>
            <person name="Silar P."/>
            <person name="Natvig D."/>
            <person name="Lalanne C."/>
            <person name="Gautier V."/>
            <person name="Ament-Velasquez S.L."/>
            <person name="Kruys A."/>
            <person name="Hutchinson M.I."/>
            <person name="Powell A.J."/>
            <person name="Barry K."/>
            <person name="Miller A.N."/>
            <person name="Grigoriev I.V."/>
            <person name="Debuchy R."/>
            <person name="Gladieux P."/>
            <person name="Thoren M.H."/>
            <person name="Johannesson H."/>
        </authorList>
    </citation>
    <scope>NUCLEOTIDE SEQUENCE</scope>
    <source>
        <strain evidence="2">CBS 333.67</strain>
    </source>
</reference>
<dbReference type="Proteomes" id="UP001273166">
    <property type="component" value="Unassembled WGS sequence"/>
</dbReference>
<feature type="compositionally biased region" description="Basic and acidic residues" evidence="1">
    <location>
        <begin position="170"/>
        <end position="180"/>
    </location>
</feature>
<evidence type="ECO:0000313" key="2">
    <source>
        <dbReference type="EMBL" id="KAK3308703.1"/>
    </source>
</evidence>
<dbReference type="EMBL" id="JAUDZG010000002">
    <property type="protein sequence ID" value="KAK3308703.1"/>
    <property type="molecule type" value="Genomic_DNA"/>
</dbReference>
<gene>
    <name evidence="2" type="ORF">B0T15DRAFT_116099</name>
</gene>
<dbReference type="RefSeq" id="XP_062724483.1">
    <property type="nucleotide sequence ID" value="XM_062861559.1"/>
</dbReference>
<protein>
    <submittedName>
        <fullName evidence="2">Uncharacterized protein</fullName>
    </submittedName>
</protein>
<proteinExistence type="predicted"/>